<evidence type="ECO:0000256" key="1">
    <source>
        <dbReference type="ARBA" id="ARBA00010605"/>
    </source>
</evidence>
<dbReference type="GO" id="GO:0005840">
    <property type="term" value="C:ribosome"/>
    <property type="evidence" value="ECO:0007669"/>
    <property type="project" value="UniProtKB-KW"/>
</dbReference>
<name>A0A915PEG1_9BILA</name>
<organism evidence="7 8">
    <name type="scientific">Setaria digitata</name>
    <dbReference type="NCBI Taxonomy" id="48799"/>
    <lineage>
        <taxon>Eukaryota</taxon>
        <taxon>Metazoa</taxon>
        <taxon>Ecdysozoa</taxon>
        <taxon>Nematoda</taxon>
        <taxon>Chromadorea</taxon>
        <taxon>Rhabditida</taxon>
        <taxon>Spirurina</taxon>
        <taxon>Spiruromorpha</taxon>
        <taxon>Filarioidea</taxon>
        <taxon>Setariidae</taxon>
        <taxon>Setaria</taxon>
    </lineage>
</organism>
<dbReference type="InterPro" id="IPR009027">
    <property type="entry name" value="Ribosomal_bL9/RNase_H1_N"/>
</dbReference>
<evidence type="ECO:0000256" key="3">
    <source>
        <dbReference type="ARBA" id="ARBA00023274"/>
    </source>
</evidence>
<dbReference type="AlphaFoldDB" id="A0A915PEG1"/>
<evidence type="ECO:0000256" key="4">
    <source>
        <dbReference type="ARBA" id="ARBA00035194"/>
    </source>
</evidence>
<evidence type="ECO:0000256" key="5">
    <source>
        <dbReference type="ARBA" id="ARBA00035381"/>
    </source>
</evidence>
<feature type="domain" description="Ribosomal protein L9" evidence="6">
    <location>
        <begin position="69"/>
        <end position="114"/>
    </location>
</feature>
<evidence type="ECO:0000256" key="2">
    <source>
        <dbReference type="ARBA" id="ARBA00022980"/>
    </source>
</evidence>
<dbReference type="SUPFAM" id="SSF55658">
    <property type="entry name" value="L9 N-domain-like"/>
    <property type="match status" value="1"/>
</dbReference>
<dbReference type="WBParaSite" id="sdigi.contig128.g4905.t1">
    <property type="protein sequence ID" value="sdigi.contig128.g4905.t1"/>
    <property type="gene ID" value="sdigi.contig128.g4905"/>
</dbReference>
<accession>A0A915PEG1</accession>
<protein>
    <recommendedName>
        <fullName evidence="4">Large ribosomal subunit protein bL9m</fullName>
    </recommendedName>
    <alternativeName>
        <fullName evidence="5">39S ribosomal protein L9, mitochondrial</fullName>
    </alternativeName>
</protein>
<dbReference type="GO" id="GO:0006412">
    <property type="term" value="P:translation"/>
    <property type="evidence" value="ECO:0007669"/>
    <property type="project" value="InterPro"/>
</dbReference>
<dbReference type="Pfam" id="PF01281">
    <property type="entry name" value="Ribosomal_L9_N"/>
    <property type="match status" value="1"/>
</dbReference>
<dbReference type="GO" id="GO:1990904">
    <property type="term" value="C:ribonucleoprotein complex"/>
    <property type="evidence" value="ECO:0007669"/>
    <property type="project" value="UniProtKB-KW"/>
</dbReference>
<sequence length="278" mass="32360">MLSLSLSKLFDKHISNTVLQHRFTWVLRRVLAPEPTQPGCMQRNPAEHPDLMKLEVVEIEELKPAGPLKVILLKDVEGIGNQFDVVEVNRRLARVDLLLTQKAAYASPFNLKYYGEIKEKMKDELAKRVRIPYDYILLERALTKKIIPLRVSMESSWLLDKLIVKASLRQEGIEIVDDMIFLENKNLRGPNIELEARLLRFYVVVCNQYIVPMIGRICHISSDESKQVLYPEISRVPATDDLKKYNIVDEKPYFTEKPEILEDFDVVGLMRQRRQNNE</sequence>
<dbReference type="InterPro" id="IPR036935">
    <property type="entry name" value="Ribosomal_bL9_N_sf"/>
</dbReference>
<dbReference type="GO" id="GO:0003735">
    <property type="term" value="F:structural constituent of ribosome"/>
    <property type="evidence" value="ECO:0007669"/>
    <property type="project" value="InterPro"/>
</dbReference>
<keyword evidence="3" id="KW-0687">Ribonucleoprotein</keyword>
<keyword evidence="7" id="KW-1185">Reference proteome</keyword>
<dbReference type="Proteomes" id="UP000887581">
    <property type="component" value="Unplaced"/>
</dbReference>
<reference evidence="8" key="1">
    <citation type="submission" date="2022-11" db="UniProtKB">
        <authorList>
            <consortium name="WormBaseParasite"/>
        </authorList>
    </citation>
    <scope>IDENTIFICATION</scope>
</reference>
<dbReference type="PANTHER" id="PTHR21368">
    <property type="entry name" value="50S RIBOSOMAL PROTEIN L9"/>
    <property type="match status" value="1"/>
</dbReference>
<dbReference type="Gene3D" id="3.40.5.10">
    <property type="entry name" value="Ribosomal protein L9, N-terminal domain"/>
    <property type="match status" value="1"/>
</dbReference>
<dbReference type="InterPro" id="IPR000244">
    <property type="entry name" value="Ribosomal_bL9"/>
</dbReference>
<keyword evidence="2" id="KW-0689">Ribosomal protein</keyword>
<comment type="similarity">
    <text evidence="1">Belongs to the bacterial ribosomal protein bL9 family.</text>
</comment>
<dbReference type="InterPro" id="IPR020070">
    <property type="entry name" value="Ribosomal_bL9_N"/>
</dbReference>
<proteinExistence type="inferred from homology"/>
<evidence type="ECO:0000313" key="7">
    <source>
        <dbReference type="Proteomes" id="UP000887581"/>
    </source>
</evidence>
<evidence type="ECO:0000259" key="6">
    <source>
        <dbReference type="Pfam" id="PF01281"/>
    </source>
</evidence>
<evidence type="ECO:0000313" key="8">
    <source>
        <dbReference type="WBParaSite" id="sdigi.contig128.g4905.t1"/>
    </source>
</evidence>